<dbReference type="EMBL" id="VWPK01000059">
    <property type="protein sequence ID" value="KAA5609119.1"/>
    <property type="molecule type" value="Genomic_DNA"/>
</dbReference>
<proteinExistence type="predicted"/>
<keyword evidence="3" id="KW-1185">Reference proteome</keyword>
<organism evidence="2 3">
    <name type="scientific">Rhodovastum atsumiense</name>
    <dbReference type="NCBI Taxonomy" id="504468"/>
    <lineage>
        <taxon>Bacteria</taxon>
        <taxon>Pseudomonadati</taxon>
        <taxon>Pseudomonadota</taxon>
        <taxon>Alphaproteobacteria</taxon>
        <taxon>Acetobacterales</taxon>
        <taxon>Acetobacteraceae</taxon>
        <taxon>Rhodovastum</taxon>
    </lineage>
</organism>
<dbReference type="PRINTS" id="PR01210">
    <property type="entry name" value="GGTRANSPTASE"/>
</dbReference>
<dbReference type="PANTHER" id="PTHR43881:SF1">
    <property type="entry name" value="GAMMA-GLUTAMYLTRANSPEPTIDASE (AFU_ORTHOLOGUE AFUA_4G13580)"/>
    <property type="match status" value="1"/>
</dbReference>
<dbReference type="Gene3D" id="1.10.246.130">
    <property type="match status" value="1"/>
</dbReference>
<name>A0A5M6IMN2_9PROT</name>
<evidence type="ECO:0000313" key="2">
    <source>
        <dbReference type="EMBL" id="KAA5609119.1"/>
    </source>
</evidence>
<dbReference type="Proteomes" id="UP000325255">
    <property type="component" value="Unassembled WGS sequence"/>
</dbReference>
<dbReference type="Pfam" id="PF01019">
    <property type="entry name" value="G_glu_transpept"/>
    <property type="match status" value="1"/>
</dbReference>
<dbReference type="Gene3D" id="3.60.20.40">
    <property type="match status" value="1"/>
</dbReference>
<comment type="caution">
    <text evidence="2">The sequence shown here is derived from an EMBL/GenBank/DDBJ whole genome shotgun (WGS) entry which is preliminary data.</text>
</comment>
<dbReference type="InterPro" id="IPR043138">
    <property type="entry name" value="GGT_lsub"/>
</dbReference>
<dbReference type="AlphaFoldDB" id="A0A5M6IMN2"/>
<evidence type="ECO:0000313" key="3">
    <source>
        <dbReference type="Proteomes" id="UP000325255"/>
    </source>
</evidence>
<reference evidence="2 3" key="1">
    <citation type="submission" date="2019-09" db="EMBL/GenBank/DDBJ databases">
        <title>Genome sequence of Rhodovastum atsumiense, a diverse member of the Acetobacteraceae family of non-sulfur purple photosynthetic bacteria.</title>
        <authorList>
            <person name="Meyer T."/>
            <person name="Kyndt J."/>
        </authorList>
    </citation>
    <scope>NUCLEOTIDE SEQUENCE [LARGE SCALE GENOMIC DNA]</scope>
    <source>
        <strain evidence="2 3">DSM 21279</strain>
    </source>
</reference>
<dbReference type="RefSeq" id="WP_150044279.1">
    <property type="nucleotide sequence ID" value="NZ_OW485601.1"/>
</dbReference>
<accession>A0A5M6IMN2</accession>
<protein>
    <submittedName>
        <fullName evidence="2">Gamma-glutamyltranspeptidase</fullName>
    </submittedName>
</protein>
<dbReference type="InterPro" id="IPR029055">
    <property type="entry name" value="Ntn_hydrolases_N"/>
</dbReference>
<sequence length="529" mass="55865">MDGRRPLISARHGLVAAAHPLAAQAGARLLANGGNAFDAAAATAAVLNVVEPFMSGLAGMGMATCFIAAEQRVRVLDFVTRVPGRFPTGRGEESSRGGFACGVPGCLAGWCELVKTHGQKKLMEVFAPAIALARDGHLVIDHPGATLLQAIAALRDFPCYADWCAAYLDEGSGEPGPGFIMRQSALARSLETIALEGPEYLYRGELGRRVVAHVEALGGSLTRQDLETARPHWLDPVAVEYRGLDLHAPPPPCEAFQFLLTLRLLDGVDFAGMERDGVEHLDAVWRAIRLAAGVRIAHNRPNATMLAGLLSEPQVAPLRARLREAAPVEGPTGPGWPQPEDPAKGHTTSFAVADRHGNVVCVTQSLGGLSGSGVVVPGTGICLGNFLFWSDLDAQGDQPLLPGTELTLPLAPVLALRQGRPVLALGTPGSHGISQFQTQVLVQHVDFGLDLQAAIEAPRARLWDGRRVQAERRIPPATLEVLRARGHDIEAVPDWSAKLGGMQGIAIDPASGVLTGGADPRREGLVAIP</sequence>
<dbReference type="InterPro" id="IPR043137">
    <property type="entry name" value="GGT_ssub_C"/>
</dbReference>
<feature type="region of interest" description="Disordered" evidence="1">
    <location>
        <begin position="327"/>
        <end position="347"/>
    </location>
</feature>
<dbReference type="PANTHER" id="PTHR43881">
    <property type="entry name" value="GAMMA-GLUTAMYLTRANSPEPTIDASE (AFU_ORTHOLOGUE AFUA_4G13580)"/>
    <property type="match status" value="1"/>
</dbReference>
<dbReference type="InterPro" id="IPR052896">
    <property type="entry name" value="GGT-like_enzyme"/>
</dbReference>
<gene>
    <name evidence="2" type="ORF">F1189_25795</name>
</gene>
<dbReference type="OrthoDB" id="9781342at2"/>
<evidence type="ECO:0000256" key="1">
    <source>
        <dbReference type="SAM" id="MobiDB-lite"/>
    </source>
</evidence>
<dbReference type="SUPFAM" id="SSF56235">
    <property type="entry name" value="N-terminal nucleophile aminohydrolases (Ntn hydrolases)"/>
    <property type="match status" value="1"/>
</dbReference>